<protein>
    <submittedName>
        <fullName evidence="1">Uncharacterized protein</fullName>
    </submittedName>
</protein>
<dbReference type="RefSeq" id="WP_125315147.1">
    <property type="nucleotide sequence ID" value="NZ_RSEC01000061.1"/>
</dbReference>
<organism evidence="1 2">
    <name type="scientific">Amycolatopsis eburnea</name>
    <dbReference type="NCBI Taxonomy" id="2267691"/>
    <lineage>
        <taxon>Bacteria</taxon>
        <taxon>Bacillati</taxon>
        <taxon>Actinomycetota</taxon>
        <taxon>Actinomycetes</taxon>
        <taxon>Pseudonocardiales</taxon>
        <taxon>Pseudonocardiaceae</taxon>
        <taxon>Amycolatopsis</taxon>
    </lineage>
</organism>
<name>A0A3R9EZH6_9PSEU</name>
<reference evidence="1 2" key="1">
    <citation type="submission" date="2018-12" db="EMBL/GenBank/DDBJ databases">
        <title>Amycolatopsis eburnea sp. nov. actinomycete associate with arbuscular mycorrhiza fungal spore.</title>
        <authorList>
            <person name="Lumyong S."/>
            <person name="Chaiya L."/>
        </authorList>
    </citation>
    <scope>NUCLEOTIDE SEQUENCE [LARGE SCALE GENOMIC DNA]</scope>
    <source>
        <strain evidence="1 2">GLM-1</strain>
    </source>
</reference>
<dbReference type="OrthoDB" id="3593544at2"/>
<keyword evidence="2" id="KW-1185">Reference proteome</keyword>
<dbReference type="EMBL" id="RSEC01000061">
    <property type="protein sequence ID" value="RSD09207.1"/>
    <property type="molecule type" value="Genomic_DNA"/>
</dbReference>
<evidence type="ECO:0000313" key="2">
    <source>
        <dbReference type="Proteomes" id="UP000267081"/>
    </source>
</evidence>
<dbReference type="AlphaFoldDB" id="A0A3R9EZH6"/>
<comment type="caution">
    <text evidence="1">The sequence shown here is derived from an EMBL/GenBank/DDBJ whole genome shotgun (WGS) entry which is preliminary data.</text>
</comment>
<evidence type="ECO:0000313" key="1">
    <source>
        <dbReference type="EMBL" id="RSD09207.1"/>
    </source>
</evidence>
<sequence>MTGPGSQEDYASALSLVLDDFEAALVDRWQQTIHDCVVSGDAIPPALHIYKQSHYTPVYEHRQPEVYAHATSGNCAVLSWYEGGREGGVPTSCAGLIWSGEGGAQSVVWPPSADGTSVPVPETIDCGLPLLMAQAEEWSYQDRAYVYERLPKFADQQIPVLRNARDALMGMAADFGATASEGGEQSDPALQTSLTLAEEVDWLFGRQGEGAHWQKDWTGTAADLAAEGFFASTGPTLNNHALMANGLGLLINERATIIDTYRKNNVNLISAAVTALGATTSTTSEHDLAGLWTQVSRIGTIVGWFPLRDSVNRAITIVSWLGDLLLGDVTTTEITYDNDPGKVAIDLHESVLAMAGTLNTAEDGYADDVAAFRAAVNDVPGTFLELYDLTENSPTGTH</sequence>
<dbReference type="Proteomes" id="UP000267081">
    <property type="component" value="Unassembled WGS sequence"/>
</dbReference>
<proteinExistence type="predicted"/>
<accession>A0A3R9EZH6</accession>
<gene>
    <name evidence="1" type="ORF">EIY87_39805</name>
</gene>